<accession>A0ABU0C492</accession>
<name>A0ABU0C492_9HYPH</name>
<feature type="domain" description="4-oxalocrotonate tautomerase-like" evidence="3">
    <location>
        <begin position="9"/>
        <end position="53"/>
    </location>
</feature>
<dbReference type="EMBL" id="JAUSVF010000006">
    <property type="protein sequence ID" value="MDQ0323902.1"/>
    <property type="molecule type" value="Genomic_DNA"/>
</dbReference>
<dbReference type="Gene3D" id="3.30.429.10">
    <property type="entry name" value="Macrophage Migration Inhibitory Factor"/>
    <property type="match status" value="1"/>
</dbReference>
<dbReference type="SUPFAM" id="SSF55331">
    <property type="entry name" value="Tautomerase/MIF"/>
    <property type="match status" value="1"/>
</dbReference>
<dbReference type="InterPro" id="IPR014347">
    <property type="entry name" value="Tautomerase/MIF_sf"/>
</dbReference>
<sequence length="138" mass="15117">MGSDRSSVTPEEKAAIIAGVSQVMLDVLNKPLESTYVVIEEVEPDNWGPGGLPTAHLQEEKGRRESLKACFMPGNFFRDAAGSNRRHLLFRSVWRTNSPQHDGQALRIAATIELCSSCSSQEQEHGSVDRDGGAKVHE</sequence>
<evidence type="ECO:0000313" key="5">
    <source>
        <dbReference type="Proteomes" id="UP001230207"/>
    </source>
</evidence>
<comment type="caution">
    <text evidence="4">The sequence shown here is derived from an EMBL/GenBank/DDBJ whole genome shotgun (WGS) entry which is preliminary data.</text>
</comment>
<keyword evidence="2" id="KW-0413">Isomerase</keyword>
<keyword evidence="5" id="KW-1185">Reference proteome</keyword>
<organism evidence="4 5">
    <name type="scientific">Pararhizobium capsulatum DSM 1112</name>
    <dbReference type="NCBI Taxonomy" id="1121113"/>
    <lineage>
        <taxon>Bacteria</taxon>
        <taxon>Pseudomonadati</taxon>
        <taxon>Pseudomonadota</taxon>
        <taxon>Alphaproteobacteria</taxon>
        <taxon>Hyphomicrobiales</taxon>
        <taxon>Rhizobiaceae</taxon>
        <taxon>Rhizobium/Agrobacterium group</taxon>
        <taxon>Pararhizobium</taxon>
    </lineage>
</organism>
<dbReference type="Proteomes" id="UP001230207">
    <property type="component" value="Unassembled WGS sequence"/>
</dbReference>
<reference evidence="4 5" key="1">
    <citation type="submission" date="2023-07" db="EMBL/GenBank/DDBJ databases">
        <title>Genomic Encyclopedia of Type Strains, Phase IV (KMG-IV): sequencing the most valuable type-strain genomes for metagenomic binning, comparative biology and taxonomic classification.</title>
        <authorList>
            <person name="Goeker M."/>
        </authorList>
    </citation>
    <scope>NUCLEOTIDE SEQUENCE [LARGE SCALE GENOMIC DNA]</scope>
    <source>
        <strain evidence="4 5">DSM 1112</strain>
    </source>
</reference>
<protein>
    <submittedName>
        <fullName evidence="4">4-oxalocrotonate tautomerase family enzyme</fullName>
    </submittedName>
</protein>
<dbReference type="InterPro" id="IPR004370">
    <property type="entry name" value="4-OT-like_dom"/>
</dbReference>
<evidence type="ECO:0000256" key="1">
    <source>
        <dbReference type="ARBA" id="ARBA00006723"/>
    </source>
</evidence>
<dbReference type="Pfam" id="PF01361">
    <property type="entry name" value="Tautomerase"/>
    <property type="match status" value="1"/>
</dbReference>
<evidence type="ECO:0000313" key="4">
    <source>
        <dbReference type="EMBL" id="MDQ0323902.1"/>
    </source>
</evidence>
<proteinExistence type="inferred from homology"/>
<dbReference type="PANTHER" id="PTHR35530:SF1">
    <property type="entry name" value="2-HYDROXYMUCONATE TAUTOMERASE"/>
    <property type="match status" value="1"/>
</dbReference>
<gene>
    <name evidence="4" type="ORF">QO002_006109</name>
</gene>
<evidence type="ECO:0000256" key="2">
    <source>
        <dbReference type="ARBA" id="ARBA00023235"/>
    </source>
</evidence>
<comment type="similarity">
    <text evidence="1">Belongs to the 4-oxalocrotonate tautomerase family.</text>
</comment>
<evidence type="ECO:0000259" key="3">
    <source>
        <dbReference type="Pfam" id="PF01361"/>
    </source>
</evidence>
<dbReference type="PANTHER" id="PTHR35530">
    <property type="entry name" value="TAUTOMERASE-RELATED"/>
    <property type="match status" value="1"/>
</dbReference>